<dbReference type="InterPro" id="IPR019546">
    <property type="entry name" value="TAT_signal_bac_arc"/>
</dbReference>
<dbReference type="OrthoDB" id="9798407at2"/>
<dbReference type="EMBL" id="VOEJ01000001">
    <property type="protein sequence ID" value="TWR31392.1"/>
    <property type="molecule type" value="Genomic_DNA"/>
</dbReference>
<dbReference type="AlphaFoldDB" id="A0A563UJ42"/>
<dbReference type="PANTHER" id="PTHR12110:SF41">
    <property type="entry name" value="INOSOSE DEHYDRATASE"/>
    <property type="match status" value="1"/>
</dbReference>
<comment type="caution">
    <text evidence="3">The sequence shown here is derived from an EMBL/GenBank/DDBJ whole genome shotgun (WGS) entry which is preliminary data.</text>
</comment>
<dbReference type="Pfam" id="PF01261">
    <property type="entry name" value="AP_endonuc_2"/>
    <property type="match status" value="1"/>
</dbReference>
<protein>
    <submittedName>
        <fullName evidence="3">Sugar phosphate isomerase/epimerase</fullName>
    </submittedName>
</protein>
<feature type="domain" description="Xylose isomerase-like TIM barrel" evidence="2">
    <location>
        <begin position="61"/>
        <end position="302"/>
    </location>
</feature>
<evidence type="ECO:0000256" key="1">
    <source>
        <dbReference type="SAM" id="SignalP"/>
    </source>
</evidence>
<feature type="signal peptide" evidence="1">
    <location>
        <begin position="1"/>
        <end position="26"/>
    </location>
</feature>
<dbReference type="SUPFAM" id="SSF51658">
    <property type="entry name" value="Xylose isomerase-like"/>
    <property type="match status" value="1"/>
</dbReference>
<reference evidence="3 4" key="1">
    <citation type="submission" date="2019-07" db="EMBL/GenBank/DDBJ databases">
        <authorList>
            <person name="Kim J."/>
        </authorList>
    </citation>
    <scope>NUCLEOTIDE SEQUENCE [LARGE SCALE GENOMIC DNA]</scope>
    <source>
        <strain evidence="4">dk17</strain>
    </source>
</reference>
<accession>A0A563UJ42</accession>
<keyword evidence="1" id="KW-0732">Signal</keyword>
<sequence length="309" mass="33812">MNLNRRNFIKGTGAAVLSGVALSGQAANVFNNFAPHPIGVQLFTFFNVIDADVKGTLSKIATDGFTELESAFSKKGGYYGMKPKEFKAMANDLGLKWKSHHVLGAPFKMPKGAKMPLDADGKPMVLPVMRNLTSDMQQLVDEAAEGGVKYLVCANIPTGTLEEVKAAIPVLNKTGEACKKAGLQFAYHNHDMEFKPVEDGSVPYDMFLKETDAKMVKMELDLAWTMKAGKNPVDLFKAHPGRFPLWHLKDLDASRENIMPVGSGTLDFKPVFAAAKIAGMDSFFVEHDMPKDPYESVAASIKYVKANFI</sequence>
<name>A0A563UJ42_9SPHI</name>
<feature type="chain" id="PRO_5022167343" evidence="1">
    <location>
        <begin position="27"/>
        <end position="309"/>
    </location>
</feature>
<keyword evidence="4" id="KW-1185">Reference proteome</keyword>
<evidence type="ECO:0000259" key="2">
    <source>
        <dbReference type="Pfam" id="PF01261"/>
    </source>
</evidence>
<proteinExistence type="predicted"/>
<dbReference type="InterPro" id="IPR036237">
    <property type="entry name" value="Xyl_isomerase-like_sf"/>
</dbReference>
<dbReference type="InterPro" id="IPR006311">
    <property type="entry name" value="TAT_signal"/>
</dbReference>
<dbReference type="GO" id="GO:0016853">
    <property type="term" value="F:isomerase activity"/>
    <property type="evidence" value="ECO:0007669"/>
    <property type="project" value="UniProtKB-KW"/>
</dbReference>
<dbReference type="Proteomes" id="UP000320042">
    <property type="component" value="Unassembled WGS sequence"/>
</dbReference>
<dbReference type="InterPro" id="IPR050312">
    <property type="entry name" value="IolE/XylAMocC-like"/>
</dbReference>
<dbReference type="InterPro" id="IPR013022">
    <property type="entry name" value="Xyl_isomerase-like_TIM-brl"/>
</dbReference>
<keyword evidence="3" id="KW-0413">Isomerase</keyword>
<dbReference type="PANTHER" id="PTHR12110">
    <property type="entry name" value="HYDROXYPYRUVATE ISOMERASE"/>
    <property type="match status" value="1"/>
</dbReference>
<evidence type="ECO:0000313" key="4">
    <source>
        <dbReference type="Proteomes" id="UP000320042"/>
    </source>
</evidence>
<evidence type="ECO:0000313" key="3">
    <source>
        <dbReference type="EMBL" id="TWR31392.1"/>
    </source>
</evidence>
<dbReference type="NCBIfam" id="TIGR01409">
    <property type="entry name" value="TAT_signal_seq"/>
    <property type="match status" value="1"/>
</dbReference>
<dbReference type="RefSeq" id="WP_146380290.1">
    <property type="nucleotide sequence ID" value="NZ_VOEJ01000001.1"/>
</dbReference>
<gene>
    <name evidence="3" type="ORF">FPZ43_02640</name>
</gene>
<organism evidence="3 4">
    <name type="scientific">Mucilaginibacter pallidiroseus</name>
    <dbReference type="NCBI Taxonomy" id="2599295"/>
    <lineage>
        <taxon>Bacteria</taxon>
        <taxon>Pseudomonadati</taxon>
        <taxon>Bacteroidota</taxon>
        <taxon>Sphingobacteriia</taxon>
        <taxon>Sphingobacteriales</taxon>
        <taxon>Sphingobacteriaceae</taxon>
        <taxon>Mucilaginibacter</taxon>
    </lineage>
</organism>
<dbReference type="Gene3D" id="3.20.20.150">
    <property type="entry name" value="Divalent-metal-dependent TIM barrel enzymes"/>
    <property type="match status" value="1"/>
</dbReference>
<dbReference type="PROSITE" id="PS51318">
    <property type="entry name" value="TAT"/>
    <property type="match status" value="1"/>
</dbReference>